<sequence>MLKVDEDLMFFHVPYLSETKPALNVGERVRCYYTNISDETEHEVLAIDDSDNDEKSNHVVHDGYIHAIHGQNVLFPLEGILDIRPPKIQFMEASPNVQAQSKKLSPHVGIHVSPEEETKRYQYLPPRQMTDFRAPNIFKNNQPVPQTELIKGATLSWFNSRLNPEQKDAVRRILRGQCRPLPYIIFGPPGTGKSVTVVESVMQINKIDKLSRILVAVPSNQAADLIAERLANHVFIDEAGYATEPETLIACVLAATTKDGQIILSGDPNQLMPVLHHRSE</sequence>
<dbReference type="Pfam" id="PF13086">
    <property type="entry name" value="AAA_11"/>
    <property type="match status" value="2"/>
</dbReference>
<feature type="domain" description="DNA2/NAM7 helicase helicase" evidence="3">
    <location>
        <begin position="234"/>
        <end position="276"/>
    </location>
</feature>
<dbReference type="Proteomes" id="UP000708208">
    <property type="component" value="Unassembled WGS sequence"/>
</dbReference>
<dbReference type="AlphaFoldDB" id="A0A8J2K4Q4"/>
<evidence type="ECO:0000256" key="1">
    <source>
        <dbReference type="ARBA" id="ARBA00004496"/>
    </source>
</evidence>
<keyword evidence="5" id="KW-1185">Reference proteome</keyword>
<comment type="caution">
    <text evidence="4">The sequence shown here is derived from an EMBL/GenBank/DDBJ whole genome shotgun (WGS) entry which is preliminary data.</text>
</comment>
<keyword evidence="2" id="KW-0963">Cytoplasm</keyword>
<comment type="subcellular location">
    <subcellularLocation>
        <location evidence="1">Cytoplasm</location>
    </subcellularLocation>
</comment>
<organism evidence="4 5">
    <name type="scientific">Allacma fusca</name>
    <dbReference type="NCBI Taxonomy" id="39272"/>
    <lineage>
        <taxon>Eukaryota</taxon>
        <taxon>Metazoa</taxon>
        <taxon>Ecdysozoa</taxon>
        <taxon>Arthropoda</taxon>
        <taxon>Hexapoda</taxon>
        <taxon>Collembola</taxon>
        <taxon>Symphypleona</taxon>
        <taxon>Sminthuridae</taxon>
        <taxon>Allacma</taxon>
    </lineage>
</organism>
<dbReference type="OrthoDB" id="6513042at2759"/>
<protein>
    <recommendedName>
        <fullName evidence="3">DNA2/NAM7 helicase helicase domain-containing protein</fullName>
    </recommendedName>
</protein>
<evidence type="ECO:0000259" key="3">
    <source>
        <dbReference type="Pfam" id="PF13086"/>
    </source>
</evidence>
<proteinExistence type="predicted"/>
<accession>A0A8J2K4Q4</accession>
<feature type="non-terminal residue" evidence="4">
    <location>
        <position position="1"/>
    </location>
</feature>
<gene>
    <name evidence="4" type="ORF">AFUS01_LOCUS16766</name>
</gene>
<name>A0A8J2K4Q4_9HEXA</name>
<evidence type="ECO:0000313" key="5">
    <source>
        <dbReference type="Proteomes" id="UP000708208"/>
    </source>
</evidence>
<evidence type="ECO:0000313" key="4">
    <source>
        <dbReference type="EMBL" id="CAG7727951.1"/>
    </source>
</evidence>
<dbReference type="EMBL" id="CAJVCH010155966">
    <property type="protein sequence ID" value="CAG7727951.1"/>
    <property type="molecule type" value="Genomic_DNA"/>
</dbReference>
<evidence type="ECO:0000256" key="2">
    <source>
        <dbReference type="ARBA" id="ARBA00022490"/>
    </source>
</evidence>
<dbReference type="GO" id="GO:0004386">
    <property type="term" value="F:helicase activity"/>
    <property type="evidence" value="ECO:0007669"/>
    <property type="project" value="InterPro"/>
</dbReference>
<dbReference type="GO" id="GO:0005737">
    <property type="term" value="C:cytoplasm"/>
    <property type="evidence" value="ECO:0007669"/>
    <property type="project" value="UniProtKB-SubCell"/>
</dbReference>
<feature type="domain" description="DNA2/NAM7 helicase helicase" evidence="3">
    <location>
        <begin position="162"/>
        <end position="232"/>
    </location>
</feature>
<reference evidence="4" key="1">
    <citation type="submission" date="2021-06" db="EMBL/GenBank/DDBJ databases">
        <authorList>
            <person name="Hodson N. C."/>
            <person name="Mongue J. A."/>
            <person name="Jaron S. K."/>
        </authorList>
    </citation>
    <scope>NUCLEOTIDE SEQUENCE</scope>
</reference>
<dbReference type="PANTHER" id="PTHR45418:SF1">
    <property type="entry name" value="CANCER_TESTIS ANTIGEN 55"/>
    <property type="match status" value="1"/>
</dbReference>
<dbReference type="PANTHER" id="PTHR45418">
    <property type="entry name" value="CANCER/TESTIS ANTIGEN 55"/>
    <property type="match status" value="1"/>
</dbReference>
<dbReference type="InterPro" id="IPR041677">
    <property type="entry name" value="DNA2/NAM7_AAA_11"/>
</dbReference>